<keyword evidence="6 10" id="KW-0328">Glycosyltransferase</keyword>
<comment type="similarity">
    <text evidence="10">Belongs to the LpxB family.</text>
</comment>
<dbReference type="SUPFAM" id="SSF53756">
    <property type="entry name" value="UDP-Glycosyltransferase/glycogen phosphorylase"/>
    <property type="match status" value="1"/>
</dbReference>
<dbReference type="Pfam" id="PF02684">
    <property type="entry name" value="LpxB"/>
    <property type="match status" value="1"/>
</dbReference>
<evidence type="ECO:0000256" key="4">
    <source>
        <dbReference type="ARBA" id="ARBA00022516"/>
    </source>
</evidence>
<dbReference type="STRING" id="1188229.GlitD10_1163"/>
<dbReference type="InterPro" id="IPR003835">
    <property type="entry name" value="Glyco_trans_19"/>
</dbReference>
<proteinExistence type="inferred from homology"/>
<dbReference type="Proteomes" id="UP000180235">
    <property type="component" value="Chromosome"/>
</dbReference>
<keyword evidence="5 10" id="KW-0441">Lipid A biosynthesis</keyword>
<evidence type="ECO:0000256" key="1">
    <source>
        <dbReference type="ARBA" id="ARBA00002056"/>
    </source>
</evidence>
<keyword evidence="4 10" id="KW-0444">Lipid biosynthesis</keyword>
<comment type="pathway">
    <text evidence="10">Bacterial outer membrane biogenesis; LPS lipid A biosynthesis.</text>
</comment>
<dbReference type="PANTHER" id="PTHR30372">
    <property type="entry name" value="LIPID-A-DISACCHARIDE SYNTHASE"/>
    <property type="match status" value="1"/>
</dbReference>
<dbReference type="GO" id="GO:0016020">
    <property type="term" value="C:membrane"/>
    <property type="evidence" value="ECO:0007669"/>
    <property type="project" value="GOC"/>
</dbReference>
<evidence type="ECO:0000313" key="11">
    <source>
        <dbReference type="EMBL" id="APB33483.1"/>
    </source>
</evidence>
<dbReference type="AlphaFoldDB" id="A0A1J0AC27"/>
<name>A0A1J0AC27_9CYAN</name>
<evidence type="ECO:0000256" key="10">
    <source>
        <dbReference type="HAMAP-Rule" id="MF_00392"/>
    </source>
</evidence>
<evidence type="ECO:0000256" key="9">
    <source>
        <dbReference type="ARBA" id="ARBA00048975"/>
    </source>
</evidence>
<evidence type="ECO:0000256" key="5">
    <source>
        <dbReference type="ARBA" id="ARBA00022556"/>
    </source>
</evidence>
<dbReference type="GO" id="GO:0008915">
    <property type="term" value="F:lipid-A-disaccharide synthase activity"/>
    <property type="evidence" value="ECO:0007669"/>
    <property type="project" value="UniProtKB-UniRule"/>
</dbReference>
<evidence type="ECO:0000256" key="6">
    <source>
        <dbReference type="ARBA" id="ARBA00022676"/>
    </source>
</evidence>
<evidence type="ECO:0000256" key="3">
    <source>
        <dbReference type="ARBA" id="ARBA00020902"/>
    </source>
</evidence>
<gene>
    <name evidence="11" type="primary">lpxB-1</name>
    <name evidence="10" type="synonym">lpxB</name>
    <name evidence="11" type="ORF">GlitD10_1163</name>
</gene>
<comment type="function">
    <text evidence="1 10">Condensation of UDP-2,3-diacylglucosamine and 2,3-diacylglucosamine-1-phosphate to form lipid A disaccharide, a precursor of lipid A, a phosphorylated glycolipid that anchors the lipopolysaccharide to the outer membrane of the cell.</text>
</comment>
<dbReference type="RefSeq" id="WP_071454062.1">
    <property type="nucleotide sequence ID" value="NZ_CP017675.1"/>
</dbReference>
<dbReference type="GO" id="GO:0005543">
    <property type="term" value="F:phospholipid binding"/>
    <property type="evidence" value="ECO:0007669"/>
    <property type="project" value="TreeGrafter"/>
</dbReference>
<dbReference type="HAMAP" id="MF_00392">
    <property type="entry name" value="LpxB"/>
    <property type="match status" value="1"/>
</dbReference>
<evidence type="ECO:0000256" key="7">
    <source>
        <dbReference type="ARBA" id="ARBA00022679"/>
    </source>
</evidence>
<dbReference type="EC" id="2.4.1.182" evidence="2 10"/>
<keyword evidence="12" id="KW-1185">Reference proteome</keyword>
<comment type="catalytic activity">
    <reaction evidence="9 10">
        <text>a lipid X + a UDP-2-N,3-O-bis[(3R)-3-hydroxyacyl]-alpha-D-glucosamine = a lipid A disaccharide + UDP + H(+)</text>
        <dbReference type="Rhea" id="RHEA:67828"/>
        <dbReference type="ChEBI" id="CHEBI:15378"/>
        <dbReference type="ChEBI" id="CHEBI:58223"/>
        <dbReference type="ChEBI" id="CHEBI:137748"/>
        <dbReference type="ChEBI" id="CHEBI:176338"/>
        <dbReference type="ChEBI" id="CHEBI:176343"/>
        <dbReference type="EC" id="2.4.1.182"/>
    </reaction>
</comment>
<reference evidence="11 12" key="1">
    <citation type="submission" date="2016-10" db="EMBL/GenBank/DDBJ databases">
        <title>Description of Gloeomargarita lithophora gen. nov., sp. nov., a thylakoid-bearing basal-branching cyanobacterium with intracellular carbonates, and proposal for Gloeomargaritales ord. nov.</title>
        <authorList>
            <person name="Moreira D."/>
            <person name="Tavera R."/>
            <person name="Benzerara K."/>
            <person name="Skouri-Panet F."/>
            <person name="Couradeau E."/>
            <person name="Gerard E."/>
            <person name="Loussert C."/>
            <person name="Novelo E."/>
            <person name="Zivanovic Y."/>
            <person name="Lopez-Garcia P."/>
        </authorList>
    </citation>
    <scope>NUCLEOTIDE SEQUENCE [LARGE SCALE GENOMIC DNA]</scope>
    <source>
        <strain evidence="11 12">D10</strain>
    </source>
</reference>
<dbReference type="GO" id="GO:0009245">
    <property type="term" value="P:lipid A biosynthetic process"/>
    <property type="evidence" value="ECO:0007669"/>
    <property type="project" value="UniProtKB-UniRule"/>
</dbReference>
<dbReference type="OrthoDB" id="9801642at2"/>
<keyword evidence="7 10" id="KW-0808">Transferase</keyword>
<dbReference type="PANTHER" id="PTHR30372:SF4">
    <property type="entry name" value="LIPID-A-DISACCHARIDE SYNTHASE, MITOCHONDRIAL-RELATED"/>
    <property type="match status" value="1"/>
</dbReference>
<evidence type="ECO:0000313" key="12">
    <source>
        <dbReference type="Proteomes" id="UP000180235"/>
    </source>
</evidence>
<dbReference type="Gene3D" id="3.40.50.2000">
    <property type="entry name" value="Glycogen Phosphorylase B"/>
    <property type="match status" value="2"/>
</dbReference>
<dbReference type="NCBIfam" id="TIGR00215">
    <property type="entry name" value="lpxB"/>
    <property type="match status" value="1"/>
</dbReference>
<dbReference type="KEGG" id="glt:GlitD10_1163"/>
<evidence type="ECO:0000256" key="8">
    <source>
        <dbReference type="ARBA" id="ARBA00023098"/>
    </source>
</evidence>
<protein>
    <recommendedName>
        <fullName evidence="3 10">Lipid-A-disaccharide synthase</fullName>
        <ecNumber evidence="2 10">2.4.1.182</ecNumber>
    </recommendedName>
</protein>
<sequence length="379" mass="42564">MPKILISTGEVSGDLQGALLIHALRRLRPDLEILGIGGERMAQAGAKLLANTTHMGSIGLLEHLPFVFPTLRLLQKMRRELALHPPDVVVLIDYVGFNLPLARSCKRWGCPLIYYIAPQEWVWPTTNTQAIVALVDQVLAVFPQEAEYYQKAGVPLVDWVGHPLVDDLAGAESRQEARQKLGIAPEQKMVALLPASRRQEFKYLWPVLAQTAQQLQQQHPDLEFWLPLALPQYQEQLEKDICHYNLRARVVNEPARRVIAAADLALAKSGTVNLETALLDVPQVVIYRVSPVTAWLARHLLRFKIAFMSPVNLVVMREIIPELLQEQAEPQKLTQLALEYLQNPAPMRQRYQEFRQALGVPGATERAAQAILAHCAEIG</sequence>
<dbReference type="EMBL" id="CP017675">
    <property type="protein sequence ID" value="APB33483.1"/>
    <property type="molecule type" value="Genomic_DNA"/>
</dbReference>
<dbReference type="UniPathway" id="UPA00973"/>
<evidence type="ECO:0000256" key="2">
    <source>
        <dbReference type="ARBA" id="ARBA00012687"/>
    </source>
</evidence>
<accession>A0A1J0AC27</accession>
<keyword evidence="8 10" id="KW-0443">Lipid metabolism</keyword>
<organism evidence="11 12">
    <name type="scientific">Gloeomargarita lithophora Alchichica-D10</name>
    <dbReference type="NCBI Taxonomy" id="1188229"/>
    <lineage>
        <taxon>Bacteria</taxon>
        <taxon>Bacillati</taxon>
        <taxon>Cyanobacteriota</taxon>
        <taxon>Cyanophyceae</taxon>
        <taxon>Gloeomargaritales</taxon>
        <taxon>Gloeomargaritaceae</taxon>
        <taxon>Gloeomargarita</taxon>
    </lineage>
</organism>